<evidence type="ECO:0000256" key="1">
    <source>
        <dbReference type="SAM" id="Phobius"/>
    </source>
</evidence>
<accession>A0A0F6CM15</accession>
<proteinExistence type="predicted"/>
<feature type="transmembrane region" description="Helical" evidence="1">
    <location>
        <begin position="6"/>
        <end position="27"/>
    </location>
</feature>
<dbReference type="KEGG" id="mgz:GCW_92861"/>
<organism evidence="2 3">
    <name type="scientific">Mycoplasmoides gallisepticum S6</name>
    <dbReference type="NCBI Taxonomy" id="1006581"/>
    <lineage>
        <taxon>Bacteria</taxon>
        <taxon>Bacillati</taxon>
        <taxon>Mycoplasmatota</taxon>
        <taxon>Mycoplasmoidales</taxon>
        <taxon>Mycoplasmoidaceae</taxon>
        <taxon>Mycoplasmoides</taxon>
    </lineage>
</organism>
<dbReference type="HOGENOM" id="CLU_3186033_0_0_14"/>
<evidence type="ECO:0000313" key="3">
    <source>
        <dbReference type="Proteomes" id="UP000018735"/>
    </source>
</evidence>
<evidence type="ECO:0000313" key="2">
    <source>
        <dbReference type="EMBL" id="AHV85467.1"/>
    </source>
</evidence>
<dbReference type="EMBL" id="CP006916">
    <property type="protein sequence ID" value="AHV85467.1"/>
    <property type="molecule type" value="Genomic_DNA"/>
</dbReference>
<protein>
    <submittedName>
        <fullName evidence="2">Uncharacterized protein</fullName>
    </submittedName>
</protein>
<keyword evidence="1" id="KW-1133">Transmembrane helix</keyword>
<name>A0A0F6CM15_MYCGL</name>
<gene>
    <name evidence="2" type="ORF">GCW_92861</name>
</gene>
<sequence>MLVLFVFAILFSSFVIFLLKWFLYLFYKNKNKSIKIFANFFLVVFK</sequence>
<dbReference type="AlphaFoldDB" id="A0A0F6CM15"/>
<reference evidence="2 3" key="1">
    <citation type="journal article" date="2011" name="PLoS ONE">
        <title>Core proteome of the minimal cell: comparative proteomics of three mollicute species.</title>
        <authorList>
            <person name="Fisunov G.Y."/>
            <person name="Alexeev D.G."/>
            <person name="Bazaleev N.A."/>
            <person name="Ladygina V.G."/>
            <person name="Galyamina M.A."/>
            <person name="Kondratov I.G."/>
            <person name="Zhukova N.A."/>
            <person name="Serebryakova M.V."/>
            <person name="Demina I.A."/>
            <person name="Govorun V.M."/>
        </authorList>
    </citation>
    <scope>NUCLEOTIDE SEQUENCE [LARGE SCALE GENOMIC DNA]</scope>
    <source>
        <strain evidence="2 3">S6</strain>
    </source>
</reference>
<keyword evidence="1" id="KW-0812">Transmembrane</keyword>
<dbReference type="Proteomes" id="UP000018735">
    <property type="component" value="Chromosome"/>
</dbReference>
<keyword evidence="1" id="KW-0472">Membrane</keyword>